<evidence type="ECO:0000256" key="5">
    <source>
        <dbReference type="ARBA" id="ARBA00022840"/>
    </source>
</evidence>
<dbReference type="InterPro" id="IPR020902">
    <property type="entry name" value="Actin/actin-like_CS"/>
</dbReference>
<dbReference type="FunFam" id="1.20.58.80:FF:000013">
    <property type="entry name" value="STAM-binding protein-like A"/>
    <property type="match status" value="1"/>
</dbReference>
<keyword evidence="5" id="KW-0067">ATP-binding</keyword>
<dbReference type="Pfam" id="PF08969">
    <property type="entry name" value="USP8_dimer"/>
    <property type="match status" value="1"/>
</dbReference>
<feature type="non-terminal residue" evidence="16">
    <location>
        <position position="1"/>
    </location>
</feature>
<evidence type="ECO:0000256" key="1">
    <source>
        <dbReference type="ARBA" id="ARBA00004245"/>
    </source>
</evidence>
<dbReference type="GO" id="GO:0008237">
    <property type="term" value="F:metallopeptidase activity"/>
    <property type="evidence" value="ECO:0007669"/>
    <property type="project" value="InterPro"/>
</dbReference>
<proteinExistence type="inferred from homology"/>
<dbReference type="PROSITE" id="PS00406">
    <property type="entry name" value="ACTINS_1"/>
    <property type="match status" value="1"/>
</dbReference>
<dbReference type="STRING" id="10029.G3I4A0"/>
<evidence type="ECO:0000256" key="9">
    <source>
        <dbReference type="ARBA" id="ARBA00044218"/>
    </source>
</evidence>
<dbReference type="InterPro" id="IPR043129">
    <property type="entry name" value="ATPase_NBD"/>
</dbReference>
<comment type="subcellular location">
    <subcellularLocation>
        <location evidence="1">Cytoplasm</location>
        <location evidence="1">Cytoskeleton</location>
    </subcellularLocation>
</comment>
<evidence type="ECO:0000259" key="14">
    <source>
        <dbReference type="Pfam" id="PF01398"/>
    </source>
</evidence>
<evidence type="ECO:0000256" key="3">
    <source>
        <dbReference type="ARBA" id="ARBA00022490"/>
    </source>
</evidence>
<dbReference type="PANTHER" id="PTHR11937">
    <property type="entry name" value="ACTIN"/>
    <property type="match status" value="1"/>
</dbReference>
<dbReference type="GO" id="GO:0016579">
    <property type="term" value="P:protein deubiquitination"/>
    <property type="evidence" value="ECO:0007669"/>
    <property type="project" value="UniProtKB-ARBA"/>
</dbReference>
<evidence type="ECO:0000256" key="11">
    <source>
        <dbReference type="RuleBase" id="RU000487"/>
    </source>
</evidence>
<feature type="region of interest" description="Disordered" evidence="13">
    <location>
        <begin position="212"/>
        <end position="231"/>
    </location>
</feature>
<evidence type="ECO:0000256" key="7">
    <source>
        <dbReference type="ARBA" id="ARBA00023212"/>
    </source>
</evidence>
<evidence type="ECO:0000256" key="13">
    <source>
        <dbReference type="SAM" id="MobiDB-lite"/>
    </source>
</evidence>
<dbReference type="Gene3D" id="3.90.640.10">
    <property type="entry name" value="Actin, Chain A, domain 4"/>
    <property type="match status" value="1"/>
</dbReference>
<feature type="coiled-coil region" evidence="12">
    <location>
        <begin position="107"/>
        <end position="163"/>
    </location>
</feature>
<dbReference type="SUPFAM" id="SSF53067">
    <property type="entry name" value="Actin-like ATPase domain"/>
    <property type="match status" value="2"/>
</dbReference>
<keyword evidence="6" id="KW-0558">Oxidation</keyword>
<comment type="similarity">
    <text evidence="2 11">Belongs to the actin family.</text>
</comment>
<evidence type="ECO:0000313" key="17">
    <source>
        <dbReference type="Proteomes" id="UP000001075"/>
    </source>
</evidence>
<feature type="domain" description="JAB1/MPN/MOV34 metalloenzyme" evidence="14">
    <location>
        <begin position="253"/>
        <end position="340"/>
    </location>
</feature>
<dbReference type="SUPFAM" id="SSF140856">
    <property type="entry name" value="USP8 N-terminal domain-like"/>
    <property type="match status" value="1"/>
</dbReference>
<dbReference type="InterPro" id="IPR004001">
    <property type="entry name" value="Actin_CS"/>
</dbReference>
<dbReference type="PRINTS" id="PR00190">
    <property type="entry name" value="ACTIN"/>
</dbReference>
<dbReference type="GO" id="GO:0005524">
    <property type="term" value="F:ATP binding"/>
    <property type="evidence" value="ECO:0007669"/>
    <property type="project" value="UniProtKB-KW"/>
</dbReference>
<dbReference type="FunFam" id="3.90.640.10:FF:000047">
    <property type="entry name" value="Actin, alpha skeletal muscle"/>
    <property type="match status" value="1"/>
</dbReference>
<evidence type="ECO:0000256" key="8">
    <source>
        <dbReference type="ARBA" id="ARBA00044077"/>
    </source>
</evidence>
<dbReference type="PROSITE" id="PS00432">
    <property type="entry name" value="ACTINS_2"/>
    <property type="match status" value="1"/>
</dbReference>
<evidence type="ECO:0000256" key="6">
    <source>
        <dbReference type="ARBA" id="ARBA00023097"/>
    </source>
</evidence>
<dbReference type="eggNOG" id="KOG0676">
    <property type="taxonomic scope" value="Eukaryota"/>
</dbReference>
<dbReference type="MEROPS" id="M67.006"/>
<dbReference type="InterPro" id="IPR004000">
    <property type="entry name" value="Actin"/>
</dbReference>
<dbReference type="FunFam" id="3.30.420.40:FF:000058">
    <property type="entry name" value="Putative actin-related protein 5"/>
    <property type="match status" value="1"/>
</dbReference>
<dbReference type="SMART" id="SM00268">
    <property type="entry name" value="ACTIN"/>
    <property type="match status" value="1"/>
</dbReference>
<comment type="function">
    <text evidence="10">Actin is a highly conserved protein that polymerizes to produce filaments that form cross-linked networks in the cytoplasm of cells. Actin exists in both monomeric (G-actin) and polymeric (F-actin) forms, both forms playing key functions, such as cell motility and contraction. In addition to their role in the cytoplasmic cytoskeleton, G- and F-actin also localize in the nucleus, and regulate gene transcription and motility and repair of damaged DNA. Plays a role in the assembly of the gamma-tubulin ring complex (gTuRC), which regulates the minus-end nucleation of alpha-beta tubulin heterodimers that grow into microtubule protafilaments. Part of the ACTR1A/ACTB filament around which the dynactin complex is built. The dynactin multiprotein complex activates the molecular motor dynein for ultra-processive transport along microtubules.</text>
</comment>
<feature type="domain" description="USP8 dimerisation" evidence="15">
    <location>
        <begin position="15"/>
        <end position="119"/>
    </location>
</feature>
<dbReference type="InterPro" id="IPR000555">
    <property type="entry name" value="JAMM/MPN+_dom"/>
</dbReference>
<dbReference type="AlphaFoldDB" id="G3I4A0"/>
<dbReference type="CDD" id="cd10224">
    <property type="entry name" value="ASKHA_NBD_actin"/>
    <property type="match status" value="1"/>
</dbReference>
<dbReference type="FunFam" id="3.30.420.40:FF:000291">
    <property type="entry name" value="Actin, alpha skeletal muscle"/>
    <property type="match status" value="1"/>
</dbReference>
<dbReference type="InParanoid" id="G3I4A0"/>
<reference evidence="17" key="1">
    <citation type="journal article" date="2011" name="Nat. Biotechnol.">
        <title>The genomic sequence of the Chinese hamster ovary (CHO)-K1 cell line.</title>
        <authorList>
            <person name="Xu X."/>
            <person name="Nagarajan H."/>
            <person name="Lewis N.E."/>
            <person name="Pan S."/>
            <person name="Cai Z."/>
            <person name="Liu X."/>
            <person name="Chen W."/>
            <person name="Xie M."/>
            <person name="Wang W."/>
            <person name="Hammond S."/>
            <person name="Andersen M.R."/>
            <person name="Neff N."/>
            <person name="Passarelli B."/>
            <person name="Koh W."/>
            <person name="Fan H.C."/>
            <person name="Wang J."/>
            <person name="Gui Y."/>
            <person name="Lee K.H."/>
            <person name="Betenbaugh M.J."/>
            <person name="Quake S.R."/>
            <person name="Famili I."/>
            <person name="Palsson B.O."/>
            <person name="Wang J."/>
        </authorList>
    </citation>
    <scope>NUCLEOTIDE SEQUENCE [LARGE SCALE GENOMIC DNA]</scope>
    <source>
        <strain evidence="17">CHO K1 cell line</strain>
    </source>
</reference>
<evidence type="ECO:0000256" key="12">
    <source>
        <dbReference type="SAM" id="Coils"/>
    </source>
</evidence>
<dbReference type="Pfam" id="PF01398">
    <property type="entry name" value="JAB"/>
    <property type="match status" value="1"/>
</dbReference>
<dbReference type="FunFam" id="2.30.36.70:FF:000001">
    <property type="entry name" value="Actin, alpha skeletal muscle"/>
    <property type="match status" value="1"/>
</dbReference>
<dbReference type="SUPFAM" id="SSF102712">
    <property type="entry name" value="JAB1/MPN domain"/>
    <property type="match status" value="1"/>
</dbReference>
<dbReference type="FunCoup" id="G3I4A0">
    <property type="interactions" value="113"/>
</dbReference>
<keyword evidence="3" id="KW-0963">Cytoplasm</keyword>
<dbReference type="Proteomes" id="UP000001075">
    <property type="component" value="Unassembled WGS sequence"/>
</dbReference>
<dbReference type="Gene3D" id="1.20.58.80">
    <property type="entry name" value="Phosphotransferase system, lactose/cellobiose-type IIA subunit"/>
    <property type="match status" value="1"/>
</dbReference>
<evidence type="ECO:0000259" key="15">
    <source>
        <dbReference type="Pfam" id="PF08969"/>
    </source>
</evidence>
<keyword evidence="7" id="KW-0206">Cytoskeleton</keyword>
<gene>
    <name evidence="16" type="ORF">I79_018277</name>
</gene>
<dbReference type="Gene3D" id="3.40.140.10">
    <property type="entry name" value="Cytidine Deaminase, domain 2"/>
    <property type="match status" value="1"/>
</dbReference>
<sequence length="723" mass="81634">IGPMSDHSDVSLPPQDRVRILSQLGSAVELNEDIPPRRYFRSGVEIIRMASVYSEEGNIEHAFILYNKYITLFIEKLPKHRDYKSAIIPEKKDAVKKLKNVAFPKAEELKTELLKRYTKEYEQYKEQKKKEEEELARNIAIQQELEKEKQRVAQQKQKQLEQEQFHAFEEMIQKQELEKERLKIVQEFRKVDPGPCGPLLPDLEKPCVDTVPTSPMQTADRNRTVRPAKPPVVDRSLKPGALSIIENVPTIEGLRHIVVPRNLCSEFLQLASANTAKGIETCGVLCGKLMRNEFTITHVLIPRQNGGPDYCHTENEEEIFFMQDDLGLLTLGWIHVLQALAHSATSTMCEEETTALVCDNGSGLCKAGFAGDDAPRAVFPSIVGRPRHQGVMVGMGQKDSYVGDEAQSKRGILTLKYPIEHGIITNWDDMEKIWHHSFYNELRVAPEEHPTLLTEAPLNPKANREKMTQIMFETFNVPAMYVAIQAVLSLYASGRTTGIVLDSGDGVTHNVPIYEGYALPHAIMRLDLAGRDLTDYLMKILTERGYSFVTTAEREIVRDIKEKLCYVALDFENEMATAASSSSLEKSYELPDGQVITIGNERFRCPETLFQPSFIGMESAGIHETTYNSIMKCDIDIRKDLYANNVLSGGTTMYPGIADRMQKEITALAPSTMKIKIIAPPERKYSVWIGGSILASLSTFQQMWISKPEYDEAGPSIVHRKCF</sequence>
<dbReference type="GO" id="GO:0005856">
    <property type="term" value="C:cytoskeleton"/>
    <property type="evidence" value="ECO:0007669"/>
    <property type="project" value="UniProtKB-SubCell"/>
</dbReference>
<evidence type="ECO:0000313" key="16">
    <source>
        <dbReference type="EMBL" id="EGW09955.1"/>
    </source>
</evidence>
<dbReference type="InterPro" id="IPR015063">
    <property type="entry name" value="USP8_dimer"/>
</dbReference>
<dbReference type="Gene3D" id="3.30.420.40">
    <property type="match status" value="2"/>
</dbReference>
<evidence type="ECO:0000256" key="10">
    <source>
        <dbReference type="ARBA" id="ARBA00093387"/>
    </source>
</evidence>
<keyword evidence="4" id="KW-0547">Nucleotide-binding</keyword>
<dbReference type="PaxDb" id="10029-XP_007623746.1"/>
<dbReference type="Pfam" id="PF00022">
    <property type="entry name" value="Actin"/>
    <property type="match status" value="1"/>
</dbReference>
<name>G3I4A0_CRIGR</name>
<dbReference type="FunFam" id="3.30.420.40:FF:000131">
    <property type="entry name" value="Actin, alpha skeletal muscle"/>
    <property type="match status" value="1"/>
</dbReference>
<protein>
    <recommendedName>
        <fullName evidence="8">Actin, cytoplasmic 1</fullName>
    </recommendedName>
    <alternativeName>
        <fullName evidence="9">Beta-actin</fullName>
    </alternativeName>
</protein>
<evidence type="ECO:0000256" key="2">
    <source>
        <dbReference type="ARBA" id="ARBA00006752"/>
    </source>
</evidence>
<dbReference type="PROSITE" id="PS01132">
    <property type="entry name" value="ACTINS_ACT_LIKE"/>
    <property type="match status" value="1"/>
</dbReference>
<organism evidence="16 17">
    <name type="scientific">Cricetulus griseus</name>
    <name type="common">Chinese hamster</name>
    <name type="synonym">Cricetulus barabensis griseus</name>
    <dbReference type="NCBI Taxonomy" id="10029"/>
    <lineage>
        <taxon>Eukaryota</taxon>
        <taxon>Metazoa</taxon>
        <taxon>Chordata</taxon>
        <taxon>Craniata</taxon>
        <taxon>Vertebrata</taxon>
        <taxon>Euteleostomi</taxon>
        <taxon>Mammalia</taxon>
        <taxon>Eutheria</taxon>
        <taxon>Euarchontoglires</taxon>
        <taxon>Glires</taxon>
        <taxon>Rodentia</taxon>
        <taxon>Myomorpha</taxon>
        <taxon>Muroidea</taxon>
        <taxon>Cricetidae</taxon>
        <taxon>Cricetinae</taxon>
        <taxon>Cricetulus</taxon>
    </lineage>
</organism>
<keyword evidence="12" id="KW-0175">Coiled coil</keyword>
<evidence type="ECO:0000256" key="4">
    <source>
        <dbReference type="ARBA" id="ARBA00022741"/>
    </source>
</evidence>
<accession>G3I4A0</accession>
<dbReference type="EMBL" id="JH001236">
    <property type="protein sequence ID" value="EGW09955.1"/>
    <property type="molecule type" value="Genomic_DNA"/>
</dbReference>